<accession>A0A4R3LIZ1</accession>
<keyword evidence="2" id="KW-1003">Cell membrane</keyword>
<dbReference type="PROSITE" id="PS51257">
    <property type="entry name" value="PROKAR_LIPOPROTEIN"/>
    <property type="match status" value="1"/>
</dbReference>
<feature type="transmembrane region" description="Helical" evidence="6">
    <location>
        <begin position="386"/>
        <end position="403"/>
    </location>
</feature>
<keyword evidence="3 6" id="KW-0812">Transmembrane</keyword>
<dbReference type="OrthoDB" id="9761531at2"/>
<feature type="transmembrane region" description="Helical" evidence="6">
    <location>
        <begin position="21"/>
        <end position="42"/>
    </location>
</feature>
<dbReference type="Proteomes" id="UP000295536">
    <property type="component" value="Unassembled WGS sequence"/>
</dbReference>
<dbReference type="SUPFAM" id="SSF56281">
    <property type="entry name" value="Metallo-hydrolase/oxidoreductase"/>
    <property type="match status" value="1"/>
</dbReference>
<dbReference type="AlphaFoldDB" id="A0A4R3LIZ1"/>
<evidence type="ECO:0000313" key="9">
    <source>
        <dbReference type="EMBL" id="TSE22005.1"/>
    </source>
</evidence>
<dbReference type="InterPro" id="IPR035681">
    <property type="entry name" value="ComA-like_MBL"/>
</dbReference>
<proteinExistence type="predicted"/>
<dbReference type="Gene3D" id="3.60.15.10">
    <property type="entry name" value="Ribonuclease Z/Hydroxyacylglutathione hydrolase-like"/>
    <property type="match status" value="1"/>
</dbReference>
<reference evidence="9 11" key="2">
    <citation type="submission" date="2019-07" db="EMBL/GenBank/DDBJ databases">
        <title>Tepidimonas ignava SPS-1037 draft genome.</title>
        <authorList>
            <person name="Da Costa M.S."/>
            <person name="Froufe H.J.C."/>
            <person name="Egas C."/>
            <person name="Albuquerque L."/>
        </authorList>
    </citation>
    <scope>NUCLEOTIDE SEQUENCE [LARGE SCALE GENOMIC DNA]</scope>
    <source>
        <strain evidence="9 11">SPS-1037</strain>
    </source>
</reference>
<dbReference type="CDD" id="cd07731">
    <property type="entry name" value="ComA-like_MBL-fold"/>
    <property type="match status" value="1"/>
</dbReference>
<dbReference type="PANTHER" id="PTHR30619:SF1">
    <property type="entry name" value="RECOMBINATION PROTEIN 2"/>
    <property type="match status" value="1"/>
</dbReference>
<dbReference type="InterPro" id="IPR036866">
    <property type="entry name" value="RibonucZ/Hydroxyglut_hydro"/>
</dbReference>
<dbReference type="EMBL" id="SMAH01000002">
    <property type="protein sequence ID" value="TCS99505.1"/>
    <property type="molecule type" value="Genomic_DNA"/>
</dbReference>
<dbReference type="InterPro" id="IPR001279">
    <property type="entry name" value="Metallo-B-lactamas"/>
</dbReference>
<sequence length="815" mass="87441">MEHHNRNATLTAPRAAWVRMAWVPVLLGWVLGCGAQLLQPALWPAERYALAATAGGVGLLVAGWRARPGGWWLAAVAAAVLGWGQVGWRAADLAARLWPVALDGSVWQARWQVVDLPRQHPHGHAVRVQVLALQAVGSTPAAPPPLPIDVWLHQRDDRAQTPAPWPGQVWQGQLRLRQVQGSANPQGFDAAAWGWRQGLAAQAATVGSPQWVRHDPWAYPVAHARAVVRAAIQQRLAQRFDDATVGLLVALVTGDQASIPAPGWDVIRATGVAHLVAISGLHVTMFAAAAVLGLGRLWRAWGRRRPTLLLRWPAPVVAAWAGLALATAYAVFAGWGIPAQRTLLMLAIVLALRLAGRGWPWPVTWLTALAAVLLIDPWAWLQAGFWLSFVAVAVLFGQGRDVVFGTDGGTRVRAAALQLWRSQWVVTLALAPLLLAWFGQVSVVGWLANLAAVPWVTWGITPLALLGVAVPPVLDAAAWLAQALWWLLERLAAWPGAVWHRPAVPWPLVALATVGAYALVQRGPWLWRAWGALLLWPALAWRPPAPAPGTFEVLLPDVGQGSAAIVRTARHTLVFDTGPPMGQRTAAERVLLPQLRALGARVDAVVISHDDSDHASGASLVFQAWPRAARWHATPSAWGDASAALPCRAGAAWTWDGVPFTFIHPPPDGAWAGDNERSCVLVVGQGEAAAVLPGDIPATVEQAIAAAYPGLRAGLLVAAHHGSRTSTSDVWLDTLRPRVVAIQAGVGNRYGHPHPQVLQRLQARGIDVVSTQRCGAITWRSAAPQRWDCARDQRRFYWQTGAAATAAAAPAPAPQ</sequence>
<dbReference type="Pfam" id="PF00753">
    <property type="entry name" value="Lactamase_B"/>
    <property type="match status" value="1"/>
</dbReference>
<feature type="transmembrane region" description="Helical" evidence="6">
    <location>
        <begin position="424"/>
        <end position="448"/>
    </location>
</feature>
<dbReference type="Pfam" id="PF13567">
    <property type="entry name" value="DUF4131"/>
    <property type="match status" value="1"/>
</dbReference>
<keyword evidence="11" id="KW-1185">Reference proteome</keyword>
<dbReference type="GO" id="GO:0030420">
    <property type="term" value="P:establishment of competence for transformation"/>
    <property type="evidence" value="ECO:0007669"/>
    <property type="project" value="InterPro"/>
</dbReference>
<name>A0A4R3LIZ1_9BURK</name>
<dbReference type="InterPro" id="IPR052159">
    <property type="entry name" value="Competence_DNA_uptake"/>
</dbReference>
<comment type="subcellular location">
    <subcellularLocation>
        <location evidence="1">Cell membrane</location>
        <topology evidence="1">Multi-pass membrane protein</topology>
    </subcellularLocation>
</comment>
<protein>
    <submittedName>
        <fullName evidence="9">ComE operon protein 3</fullName>
    </submittedName>
    <submittedName>
        <fullName evidence="8">Competence protein ComEC</fullName>
    </submittedName>
</protein>
<evidence type="ECO:0000256" key="6">
    <source>
        <dbReference type="SAM" id="Phobius"/>
    </source>
</evidence>
<feature type="transmembrane region" description="Helical" evidence="6">
    <location>
        <begin position="71"/>
        <end position="91"/>
    </location>
</feature>
<evidence type="ECO:0000256" key="4">
    <source>
        <dbReference type="ARBA" id="ARBA00022989"/>
    </source>
</evidence>
<dbReference type="Pfam" id="PF03772">
    <property type="entry name" value="Competence"/>
    <property type="match status" value="1"/>
</dbReference>
<feature type="transmembrane region" description="Helical" evidence="6">
    <location>
        <begin position="363"/>
        <end position="380"/>
    </location>
</feature>
<evidence type="ECO:0000256" key="1">
    <source>
        <dbReference type="ARBA" id="ARBA00004651"/>
    </source>
</evidence>
<dbReference type="PANTHER" id="PTHR30619">
    <property type="entry name" value="DNA INTERNALIZATION/COMPETENCE PROTEIN COMEC/REC2"/>
    <property type="match status" value="1"/>
</dbReference>
<dbReference type="InterPro" id="IPR004477">
    <property type="entry name" value="ComEC_N"/>
</dbReference>
<keyword evidence="5 6" id="KW-0472">Membrane</keyword>
<reference evidence="8 10" key="1">
    <citation type="submission" date="2019-03" db="EMBL/GenBank/DDBJ databases">
        <title>Genomic Encyclopedia of Type Strains, Phase IV (KMG-IV): sequencing the most valuable type-strain genomes for metagenomic binning, comparative biology and taxonomic classification.</title>
        <authorList>
            <person name="Goeker M."/>
        </authorList>
    </citation>
    <scope>NUCLEOTIDE SEQUENCE [LARGE SCALE GENOMIC DNA]</scope>
    <source>
        <strain evidence="8 10">DSM 12034</strain>
    </source>
</reference>
<comment type="caution">
    <text evidence="8">The sequence shown here is derived from an EMBL/GenBank/DDBJ whole genome shotgun (WGS) entry which is preliminary data.</text>
</comment>
<feature type="transmembrane region" description="Helical" evidence="6">
    <location>
        <begin position="272"/>
        <end position="297"/>
    </location>
</feature>
<evidence type="ECO:0000313" key="11">
    <source>
        <dbReference type="Proteomes" id="UP000315577"/>
    </source>
</evidence>
<dbReference type="NCBIfam" id="TIGR00361">
    <property type="entry name" value="ComEC_Rec2"/>
    <property type="match status" value="1"/>
</dbReference>
<gene>
    <name evidence="9" type="primary">comEC</name>
    <name evidence="8" type="ORF">EDC36_102182</name>
    <name evidence="9" type="ORF">Tigna_01459</name>
</gene>
<evidence type="ECO:0000313" key="8">
    <source>
        <dbReference type="EMBL" id="TCS99505.1"/>
    </source>
</evidence>
<feature type="domain" description="Metallo-beta-lactamase" evidence="7">
    <location>
        <begin position="560"/>
        <end position="746"/>
    </location>
</feature>
<evidence type="ECO:0000313" key="10">
    <source>
        <dbReference type="Proteomes" id="UP000295536"/>
    </source>
</evidence>
<organism evidence="8 10">
    <name type="scientific">Tepidimonas ignava</name>
    <dbReference type="NCBI Taxonomy" id="114249"/>
    <lineage>
        <taxon>Bacteria</taxon>
        <taxon>Pseudomonadati</taxon>
        <taxon>Pseudomonadota</taxon>
        <taxon>Betaproteobacteria</taxon>
        <taxon>Burkholderiales</taxon>
        <taxon>Tepidimonas</taxon>
    </lineage>
</organism>
<dbReference type="NCBIfam" id="TIGR00360">
    <property type="entry name" value="ComEC_N-term"/>
    <property type="match status" value="1"/>
</dbReference>
<dbReference type="EMBL" id="VJNC01000008">
    <property type="protein sequence ID" value="TSE22005.1"/>
    <property type="molecule type" value="Genomic_DNA"/>
</dbReference>
<dbReference type="Proteomes" id="UP000315577">
    <property type="component" value="Unassembled WGS sequence"/>
</dbReference>
<evidence type="ECO:0000256" key="5">
    <source>
        <dbReference type="ARBA" id="ARBA00023136"/>
    </source>
</evidence>
<dbReference type="GO" id="GO:0005886">
    <property type="term" value="C:plasma membrane"/>
    <property type="evidence" value="ECO:0007669"/>
    <property type="project" value="UniProtKB-SubCell"/>
</dbReference>
<feature type="transmembrane region" description="Helical" evidence="6">
    <location>
        <begin position="48"/>
        <end position="64"/>
    </location>
</feature>
<dbReference type="InterPro" id="IPR025405">
    <property type="entry name" value="DUF4131"/>
</dbReference>
<keyword evidence="4 6" id="KW-1133">Transmembrane helix</keyword>
<feature type="transmembrane region" description="Helical" evidence="6">
    <location>
        <begin position="309"/>
        <end position="332"/>
    </location>
</feature>
<dbReference type="InterPro" id="IPR004797">
    <property type="entry name" value="Competence_ComEC/Rec2"/>
</dbReference>
<evidence type="ECO:0000259" key="7">
    <source>
        <dbReference type="SMART" id="SM00849"/>
    </source>
</evidence>
<evidence type="ECO:0000256" key="3">
    <source>
        <dbReference type="ARBA" id="ARBA00022692"/>
    </source>
</evidence>
<feature type="transmembrane region" description="Helical" evidence="6">
    <location>
        <begin position="460"/>
        <end position="487"/>
    </location>
</feature>
<dbReference type="SMART" id="SM00849">
    <property type="entry name" value="Lactamase_B"/>
    <property type="match status" value="1"/>
</dbReference>
<evidence type="ECO:0000256" key="2">
    <source>
        <dbReference type="ARBA" id="ARBA00022475"/>
    </source>
</evidence>